<evidence type="ECO:0000313" key="2">
    <source>
        <dbReference type="EMBL" id="KYM77306.1"/>
    </source>
</evidence>
<name>A0A195AYN2_9HYME</name>
<keyword evidence="1" id="KW-1133">Transmembrane helix</keyword>
<proteinExistence type="predicted"/>
<organism evidence="2 3">
    <name type="scientific">Atta colombica</name>
    <dbReference type="NCBI Taxonomy" id="520822"/>
    <lineage>
        <taxon>Eukaryota</taxon>
        <taxon>Metazoa</taxon>
        <taxon>Ecdysozoa</taxon>
        <taxon>Arthropoda</taxon>
        <taxon>Hexapoda</taxon>
        <taxon>Insecta</taxon>
        <taxon>Pterygota</taxon>
        <taxon>Neoptera</taxon>
        <taxon>Endopterygota</taxon>
        <taxon>Hymenoptera</taxon>
        <taxon>Apocrita</taxon>
        <taxon>Aculeata</taxon>
        <taxon>Formicoidea</taxon>
        <taxon>Formicidae</taxon>
        <taxon>Myrmicinae</taxon>
        <taxon>Atta</taxon>
    </lineage>
</organism>
<reference evidence="2 3" key="1">
    <citation type="submission" date="2015-09" db="EMBL/GenBank/DDBJ databases">
        <title>Atta colombica WGS genome.</title>
        <authorList>
            <person name="Nygaard S."/>
            <person name="Hu H."/>
            <person name="Boomsma J."/>
            <person name="Zhang G."/>
        </authorList>
    </citation>
    <scope>NUCLEOTIDE SEQUENCE [LARGE SCALE GENOMIC DNA]</scope>
    <source>
        <strain evidence="2">Treedump-2</strain>
        <tissue evidence="2">Whole body</tissue>
    </source>
</reference>
<protein>
    <submittedName>
        <fullName evidence="2">Uncharacterized protein</fullName>
    </submittedName>
</protein>
<dbReference type="EMBL" id="KQ976701">
    <property type="protein sequence ID" value="KYM77306.1"/>
    <property type="molecule type" value="Genomic_DNA"/>
</dbReference>
<sequence length="148" mass="16731">VLRECPVREDVNLILRDLGEASGTDKAILRTYLQIRTIKFISNSFILWSARFCPEDLIQRRTTSTFDDMILSIVFFLSFLPSGVSPLGLILRMLKVDFLLSATDCGPFGALFSISNWAKVSAVNFPVLPNTFFGIPDFRSISIFFDCY</sequence>
<feature type="transmembrane region" description="Helical" evidence="1">
    <location>
        <begin position="69"/>
        <end position="91"/>
    </location>
</feature>
<dbReference type="Proteomes" id="UP000078540">
    <property type="component" value="Unassembled WGS sequence"/>
</dbReference>
<feature type="non-terminal residue" evidence="2">
    <location>
        <position position="1"/>
    </location>
</feature>
<dbReference type="AlphaFoldDB" id="A0A195AYN2"/>
<accession>A0A195AYN2</accession>
<gene>
    <name evidence="2" type="ORF">ALC53_12287</name>
</gene>
<keyword evidence="3" id="KW-1185">Reference proteome</keyword>
<keyword evidence="1" id="KW-0472">Membrane</keyword>
<keyword evidence="1" id="KW-0812">Transmembrane</keyword>
<evidence type="ECO:0000313" key="3">
    <source>
        <dbReference type="Proteomes" id="UP000078540"/>
    </source>
</evidence>
<evidence type="ECO:0000256" key="1">
    <source>
        <dbReference type="SAM" id="Phobius"/>
    </source>
</evidence>